<comment type="caution">
    <text evidence="2">The sequence shown here is derived from an EMBL/GenBank/DDBJ whole genome shotgun (WGS) entry which is preliminary data.</text>
</comment>
<dbReference type="EMBL" id="JAUBDH010000004">
    <property type="protein sequence ID" value="MDW0109818.1"/>
    <property type="molecule type" value="Genomic_DNA"/>
</dbReference>
<feature type="non-terminal residue" evidence="2">
    <location>
        <position position="59"/>
    </location>
</feature>
<evidence type="ECO:0000313" key="2">
    <source>
        <dbReference type="EMBL" id="MDW0109818.1"/>
    </source>
</evidence>
<dbReference type="Gene3D" id="3.40.140.10">
    <property type="entry name" value="Cytidine Deaminase, domain 2"/>
    <property type="match status" value="1"/>
</dbReference>
<gene>
    <name evidence="2" type="ORF">QT716_07075</name>
</gene>
<keyword evidence="3" id="KW-1185">Reference proteome</keyword>
<dbReference type="PROSITE" id="PS51747">
    <property type="entry name" value="CYT_DCMP_DEAMINASES_2"/>
    <property type="match status" value="1"/>
</dbReference>
<evidence type="ECO:0000259" key="1">
    <source>
        <dbReference type="PROSITE" id="PS51747"/>
    </source>
</evidence>
<dbReference type="SUPFAM" id="SSF53927">
    <property type="entry name" value="Cytidine deaminase-like"/>
    <property type="match status" value="1"/>
</dbReference>
<dbReference type="InterPro" id="IPR002125">
    <property type="entry name" value="CMP_dCMP_dom"/>
</dbReference>
<name>A0ABU4FYL9_9BACL</name>
<dbReference type="Pfam" id="PF00383">
    <property type="entry name" value="dCMP_cyt_deam_1"/>
    <property type="match status" value="1"/>
</dbReference>
<protein>
    <submittedName>
        <fullName evidence="2">Bifunctional diaminohydroxyphosphoribosylaminopyrimidine deaminase/5-amino-6-(5-phosphoribosylamino)uracil reductase</fullName>
    </submittedName>
</protein>
<dbReference type="InterPro" id="IPR016193">
    <property type="entry name" value="Cytidine_deaminase-like"/>
</dbReference>
<dbReference type="Proteomes" id="UP001280629">
    <property type="component" value="Unassembled WGS sequence"/>
</dbReference>
<organism evidence="2 3">
    <name type="scientific">Sporosarcina aquimarina</name>
    <dbReference type="NCBI Taxonomy" id="114975"/>
    <lineage>
        <taxon>Bacteria</taxon>
        <taxon>Bacillati</taxon>
        <taxon>Bacillota</taxon>
        <taxon>Bacilli</taxon>
        <taxon>Bacillales</taxon>
        <taxon>Caryophanaceae</taxon>
        <taxon>Sporosarcina</taxon>
    </lineage>
</organism>
<evidence type="ECO:0000313" key="3">
    <source>
        <dbReference type="Proteomes" id="UP001280629"/>
    </source>
</evidence>
<sequence length="59" mass="6207">MEIEHYMQIAFSLAEGAAGQISPNPPVGSVIVNHGRVVGMGAHLRAGELHAERVALDMA</sequence>
<accession>A0ABU4FYL9</accession>
<feature type="domain" description="CMP/dCMP-type deaminase" evidence="1">
    <location>
        <begin position="1"/>
        <end position="59"/>
    </location>
</feature>
<proteinExistence type="predicted"/>
<reference evidence="2 3" key="1">
    <citation type="submission" date="2023-06" db="EMBL/GenBank/DDBJ databases">
        <title>Sporosarcina sp. nov., isolated from Korean traditional fermented seafood 'Jeotgal'.</title>
        <authorList>
            <person name="Yang A.-I."/>
            <person name="Shin N.-R."/>
        </authorList>
    </citation>
    <scope>NUCLEOTIDE SEQUENCE [LARGE SCALE GENOMIC DNA]</scope>
    <source>
        <strain evidence="2 3">KCTC3840</strain>
    </source>
</reference>